<feature type="region of interest" description="Disordered" evidence="1">
    <location>
        <begin position="94"/>
        <end position="123"/>
    </location>
</feature>
<sequence length="420" mass="45926">MTVLIDQLDHSEFEALQIALESHRYALHLNKHDADTLFNTSQLLSSLAECMPQDDDNSPQSALDLLEEAVKLQNECLAIQDAQYTETLAMMKHQAQQETTQGDAGEVNHPGKNELENAQPDSEERWVTIVDPVTLDTLLDTALAQLAVLTTICEVLLAQPHYTRTLSSVDKDWNPLEEKLAVLSTNLPGRAQEVALARANFISAFLEAGYVHRQINGEAYKKGRDTAFAVGSLQLESSVLALHANAQSLLSFNSSVAAVAPEDKQLSTMRWNALTASIANMTAASKLQGINQEEVEWIKDYRDEIHHVCGDASMALYTMGHPPTSYPTAIAQSTQLLKNAQVYYLNAAKLAPPSRRAEMEFRSLVADGLRGGADALQVGAGEKVIEGIVIASSKGKKWATDQYREMAAEGGLIPASLQHY</sequence>
<evidence type="ECO:0000313" key="2">
    <source>
        <dbReference type="EMBL" id="KAK7757302.1"/>
    </source>
</evidence>
<protein>
    <submittedName>
        <fullName evidence="2">Uncharacterized protein</fullName>
    </submittedName>
</protein>
<dbReference type="AlphaFoldDB" id="A0AAN9V1G6"/>
<accession>A0AAN9V1G6</accession>
<name>A0AAN9V1G6_9PEZI</name>
<organism evidence="2 3">
    <name type="scientific">Diatrype stigma</name>
    <dbReference type="NCBI Taxonomy" id="117547"/>
    <lineage>
        <taxon>Eukaryota</taxon>
        <taxon>Fungi</taxon>
        <taxon>Dikarya</taxon>
        <taxon>Ascomycota</taxon>
        <taxon>Pezizomycotina</taxon>
        <taxon>Sordariomycetes</taxon>
        <taxon>Xylariomycetidae</taxon>
        <taxon>Xylariales</taxon>
        <taxon>Diatrypaceae</taxon>
        <taxon>Diatrype</taxon>
    </lineage>
</organism>
<evidence type="ECO:0000313" key="3">
    <source>
        <dbReference type="Proteomes" id="UP001320420"/>
    </source>
</evidence>
<reference evidence="2 3" key="1">
    <citation type="submission" date="2024-02" db="EMBL/GenBank/DDBJ databases">
        <title>De novo assembly and annotation of 12 fungi associated with fruit tree decline syndrome in Ontario, Canada.</title>
        <authorList>
            <person name="Sulman M."/>
            <person name="Ellouze W."/>
            <person name="Ilyukhin E."/>
        </authorList>
    </citation>
    <scope>NUCLEOTIDE SEQUENCE [LARGE SCALE GENOMIC DNA]</scope>
    <source>
        <strain evidence="2 3">M11/M66-122</strain>
    </source>
</reference>
<comment type="caution">
    <text evidence="2">The sequence shown here is derived from an EMBL/GenBank/DDBJ whole genome shotgun (WGS) entry which is preliminary data.</text>
</comment>
<keyword evidence="3" id="KW-1185">Reference proteome</keyword>
<dbReference type="Proteomes" id="UP001320420">
    <property type="component" value="Unassembled WGS sequence"/>
</dbReference>
<gene>
    <name evidence="2" type="ORF">SLS62_000852</name>
</gene>
<dbReference type="EMBL" id="JAKJXP020000003">
    <property type="protein sequence ID" value="KAK7757302.1"/>
    <property type="molecule type" value="Genomic_DNA"/>
</dbReference>
<proteinExistence type="predicted"/>
<evidence type="ECO:0000256" key="1">
    <source>
        <dbReference type="SAM" id="MobiDB-lite"/>
    </source>
</evidence>